<evidence type="ECO:0000256" key="7">
    <source>
        <dbReference type="SAM" id="Phobius"/>
    </source>
</evidence>
<feature type="compositionally biased region" description="Basic and acidic residues" evidence="6">
    <location>
        <begin position="536"/>
        <end position="545"/>
    </location>
</feature>
<keyword evidence="3" id="KW-0796">Tight junction</keyword>
<reference evidence="9" key="1">
    <citation type="journal article" date="2023" name="Science">
        <title>Genome structures resolve the early diversification of teleost fishes.</title>
        <authorList>
            <person name="Parey E."/>
            <person name="Louis A."/>
            <person name="Montfort J."/>
            <person name="Bouchez O."/>
            <person name="Roques C."/>
            <person name="Iampietro C."/>
            <person name="Lluch J."/>
            <person name="Castinel A."/>
            <person name="Donnadieu C."/>
            <person name="Desvignes T."/>
            <person name="Floi Bucao C."/>
            <person name="Jouanno E."/>
            <person name="Wen M."/>
            <person name="Mejri S."/>
            <person name="Dirks R."/>
            <person name="Jansen H."/>
            <person name="Henkel C."/>
            <person name="Chen W.J."/>
            <person name="Zahm M."/>
            <person name="Cabau C."/>
            <person name="Klopp C."/>
            <person name="Thompson A.W."/>
            <person name="Robinson-Rechavi M."/>
            <person name="Braasch I."/>
            <person name="Lecointre G."/>
            <person name="Bobe J."/>
            <person name="Postlethwait J.H."/>
            <person name="Berthelot C."/>
            <person name="Roest Crollius H."/>
            <person name="Guiguen Y."/>
        </authorList>
    </citation>
    <scope>NUCLEOTIDE SEQUENCE</scope>
    <source>
        <strain evidence="9">NC1722</strain>
    </source>
</reference>
<accession>A0AAD7STI0</accession>
<evidence type="ECO:0000259" key="8">
    <source>
        <dbReference type="PROSITE" id="PS50835"/>
    </source>
</evidence>
<dbReference type="GO" id="GO:0016323">
    <property type="term" value="C:basolateral plasma membrane"/>
    <property type="evidence" value="ECO:0007669"/>
    <property type="project" value="UniProtKB-SubCell"/>
</dbReference>
<dbReference type="CDD" id="cd00096">
    <property type="entry name" value="Ig"/>
    <property type="match status" value="1"/>
</dbReference>
<dbReference type="PANTHER" id="PTHR44468">
    <property type="entry name" value="COXSACKIEVIRUS AND ADENOVIRUS RECEPTOR-RELATED"/>
    <property type="match status" value="1"/>
</dbReference>
<feature type="compositionally biased region" description="Polar residues" evidence="6">
    <location>
        <begin position="373"/>
        <end position="385"/>
    </location>
</feature>
<dbReference type="GO" id="GO:0005923">
    <property type="term" value="C:bicellular tight junction"/>
    <property type="evidence" value="ECO:0007669"/>
    <property type="project" value="UniProtKB-SubCell"/>
</dbReference>
<dbReference type="InterPro" id="IPR013783">
    <property type="entry name" value="Ig-like_fold"/>
</dbReference>
<dbReference type="InterPro" id="IPR003598">
    <property type="entry name" value="Ig_sub2"/>
</dbReference>
<gene>
    <name evidence="9" type="ORF">AAFF_G00251920</name>
</gene>
<keyword evidence="7" id="KW-0812">Transmembrane</keyword>
<evidence type="ECO:0000313" key="9">
    <source>
        <dbReference type="EMBL" id="KAJ8408557.1"/>
    </source>
</evidence>
<dbReference type="SMART" id="SM00408">
    <property type="entry name" value="IGc2"/>
    <property type="match status" value="2"/>
</dbReference>
<dbReference type="SMART" id="SM00409">
    <property type="entry name" value="IG"/>
    <property type="match status" value="2"/>
</dbReference>
<dbReference type="GO" id="GO:0005912">
    <property type="term" value="C:adherens junction"/>
    <property type="evidence" value="ECO:0007669"/>
    <property type="project" value="UniProtKB-SubCell"/>
</dbReference>
<feature type="domain" description="Ig-like" evidence="8">
    <location>
        <begin position="173"/>
        <end position="259"/>
    </location>
</feature>
<evidence type="ECO:0000256" key="5">
    <source>
        <dbReference type="ARBA" id="ARBA00023768"/>
    </source>
</evidence>
<feature type="compositionally biased region" description="Polar residues" evidence="6">
    <location>
        <begin position="449"/>
        <end position="459"/>
    </location>
</feature>
<dbReference type="PROSITE" id="PS50835">
    <property type="entry name" value="IG_LIKE"/>
    <property type="match status" value="2"/>
</dbReference>
<evidence type="ECO:0000256" key="4">
    <source>
        <dbReference type="ARBA" id="ARBA00022949"/>
    </source>
</evidence>
<dbReference type="InterPro" id="IPR052307">
    <property type="entry name" value="EJ_Adhesion_Regulator"/>
</dbReference>
<proteinExistence type="predicted"/>
<dbReference type="InterPro" id="IPR007110">
    <property type="entry name" value="Ig-like_dom"/>
</dbReference>
<keyword evidence="7" id="KW-1133">Transmembrane helix</keyword>
<feature type="region of interest" description="Disordered" evidence="6">
    <location>
        <begin position="355"/>
        <end position="392"/>
    </location>
</feature>
<dbReference type="InterPro" id="IPR036179">
    <property type="entry name" value="Ig-like_dom_sf"/>
</dbReference>
<feature type="transmembrane region" description="Helical" evidence="7">
    <location>
        <begin position="269"/>
        <end position="292"/>
    </location>
</feature>
<feature type="region of interest" description="Disordered" evidence="6">
    <location>
        <begin position="412"/>
        <end position="545"/>
    </location>
</feature>
<feature type="domain" description="Ig-like" evidence="8">
    <location>
        <begin position="51"/>
        <end position="166"/>
    </location>
</feature>
<feature type="compositionally biased region" description="Polar residues" evidence="6">
    <location>
        <begin position="472"/>
        <end position="491"/>
    </location>
</feature>
<comment type="caution">
    <text evidence="9">The sequence shown here is derived from an EMBL/GenBank/DDBJ whole genome shotgun (WGS) entry which is preliminary data.</text>
</comment>
<dbReference type="InterPro" id="IPR003599">
    <property type="entry name" value="Ig_sub"/>
</dbReference>
<dbReference type="InterPro" id="IPR013106">
    <property type="entry name" value="Ig_V-set"/>
</dbReference>
<comment type="subcellular location">
    <subcellularLocation>
        <location evidence="5">Basolateral cell membrane</location>
        <topology evidence="5">Single-pass type I membrane protein</topology>
    </subcellularLocation>
    <subcellularLocation>
        <location evidence="2">Cell junction</location>
        <location evidence="2">Adherens junction</location>
    </subcellularLocation>
    <subcellularLocation>
        <location evidence="1">Cell junction</location>
        <location evidence="1">Tight junction</location>
    </subcellularLocation>
</comment>
<feature type="compositionally biased region" description="Low complexity" evidence="6">
    <location>
        <begin position="359"/>
        <end position="370"/>
    </location>
</feature>
<keyword evidence="4" id="KW-0965">Cell junction</keyword>
<evidence type="ECO:0000256" key="6">
    <source>
        <dbReference type="SAM" id="MobiDB-lite"/>
    </source>
</evidence>
<evidence type="ECO:0000256" key="3">
    <source>
        <dbReference type="ARBA" id="ARBA00022427"/>
    </source>
</evidence>
<dbReference type="Pfam" id="PF07686">
    <property type="entry name" value="V-set"/>
    <property type="match status" value="1"/>
</dbReference>
<organism evidence="9 10">
    <name type="scientific">Aldrovandia affinis</name>
    <dbReference type="NCBI Taxonomy" id="143900"/>
    <lineage>
        <taxon>Eukaryota</taxon>
        <taxon>Metazoa</taxon>
        <taxon>Chordata</taxon>
        <taxon>Craniata</taxon>
        <taxon>Vertebrata</taxon>
        <taxon>Euteleostomi</taxon>
        <taxon>Actinopterygii</taxon>
        <taxon>Neopterygii</taxon>
        <taxon>Teleostei</taxon>
        <taxon>Notacanthiformes</taxon>
        <taxon>Halosauridae</taxon>
        <taxon>Aldrovandia</taxon>
    </lineage>
</organism>
<dbReference type="EMBL" id="JAINUG010000034">
    <property type="protein sequence ID" value="KAJ8408557.1"/>
    <property type="molecule type" value="Genomic_DNA"/>
</dbReference>
<evidence type="ECO:0000256" key="2">
    <source>
        <dbReference type="ARBA" id="ARBA00004536"/>
    </source>
</evidence>
<dbReference type="Gene3D" id="2.60.40.10">
    <property type="entry name" value="Immunoglobulins"/>
    <property type="match status" value="2"/>
</dbReference>
<dbReference type="Pfam" id="PF13927">
    <property type="entry name" value="Ig_3"/>
    <property type="match status" value="1"/>
</dbReference>
<name>A0AAD7STI0_9TELE</name>
<sequence>MFHHPVHVRIGARLQMLKSKGVRMPALDSRTLTAVFCALAVYLNAGVTMAMRVTSTGPQTIQKAQGETVTLGCTYTPDPHDMGELDIEWSLVSPDMTQKDTLILSFAGGRTWIHGDPSLTKGLDFSAVDPSLGDGSISISKLEVSHTGTYQCKVKRAPGVDMRKVTLMVMVRPSVPKCRAEGSQSVGGAVSLHCKSSQGSPPLKYTWTKEGAAALQSGITQNSLTGELRISNHSEMLAGTYRCVASNGVGTEQCRYALRAEKPPNRAGVIVGTVVGVLLLVIIVVLLICVLIRQYQKRCKDKEVANEIREDSPPPASRAQSRISAFRSGVAYSSVTTPPPWAESEFSSDLTDATKALQSPSSNGAGAPAARQYDSSAALGSQVQGRRQPVSRGRCLPSLQVLAGIAAPKIHVDQRGRSSASVRHHAEEDSPPPASRAQSRISAFRSGVAYSSVTTPPGRSQSSAVTSQSATKALQSPSSNGAGLSSATVRQQVRPARLEERASVGLTGRADSSRGVGMGRRSRFPNGFTAGCGPRAVDKARDRSI</sequence>
<protein>
    <recommendedName>
        <fullName evidence="8">Ig-like domain-containing protein</fullName>
    </recommendedName>
</protein>
<keyword evidence="7" id="KW-0472">Membrane</keyword>
<keyword evidence="10" id="KW-1185">Reference proteome</keyword>
<dbReference type="AlphaFoldDB" id="A0AAD7STI0"/>
<dbReference type="PANTHER" id="PTHR44468:SF1">
    <property type="entry name" value="V-SET AND IMMUNOGLOBULIN DOMAIN CONTAINING 8A ISOFORM 1"/>
    <property type="match status" value="1"/>
</dbReference>
<dbReference type="SUPFAM" id="SSF48726">
    <property type="entry name" value="Immunoglobulin"/>
    <property type="match status" value="2"/>
</dbReference>
<evidence type="ECO:0000256" key="1">
    <source>
        <dbReference type="ARBA" id="ARBA00004435"/>
    </source>
</evidence>
<feature type="compositionally biased region" description="Low complexity" evidence="6">
    <location>
        <begin position="460"/>
        <end position="471"/>
    </location>
</feature>
<dbReference type="Proteomes" id="UP001221898">
    <property type="component" value="Unassembled WGS sequence"/>
</dbReference>
<evidence type="ECO:0000313" key="10">
    <source>
        <dbReference type="Proteomes" id="UP001221898"/>
    </source>
</evidence>